<dbReference type="EMBL" id="UGQL01000001">
    <property type="protein sequence ID" value="STZ26849.1"/>
    <property type="molecule type" value="Genomic_DNA"/>
</dbReference>
<protein>
    <submittedName>
        <fullName evidence="1">Uncharacterized protein</fullName>
    </submittedName>
</protein>
<organism evidence="1 2">
    <name type="scientific">Myroides odoratus</name>
    <name type="common">Flavobacterium odoratum</name>
    <dbReference type="NCBI Taxonomy" id="256"/>
    <lineage>
        <taxon>Bacteria</taxon>
        <taxon>Pseudomonadati</taxon>
        <taxon>Bacteroidota</taxon>
        <taxon>Flavobacteriia</taxon>
        <taxon>Flavobacteriales</taxon>
        <taxon>Flavobacteriaceae</taxon>
        <taxon>Myroides</taxon>
    </lineage>
</organism>
<accession>A0A378RKG3</accession>
<proteinExistence type="predicted"/>
<reference evidence="1 2" key="1">
    <citation type="submission" date="2018-06" db="EMBL/GenBank/DDBJ databases">
        <authorList>
            <consortium name="Pathogen Informatics"/>
            <person name="Doyle S."/>
        </authorList>
    </citation>
    <scope>NUCLEOTIDE SEQUENCE [LARGE SCALE GENOMIC DNA]</scope>
    <source>
        <strain evidence="1 2">NCTC11179</strain>
    </source>
</reference>
<evidence type="ECO:0000313" key="2">
    <source>
        <dbReference type="Proteomes" id="UP000255024"/>
    </source>
</evidence>
<sequence length="153" mass="18100">MKKIHFILLLNLLSINCFSQEDKAIHFDTYRTICTDYIIDLTQQDHVIRDKQVDYVILALAKKDEEHLGYFRFTLDKEINLADTSTIKTVLFTTFVSNLQQEIKKKNSVLKKQKIRKAVSFDNLLYAPVLIQLKSNDTIKYYRSQIKYQEIVF</sequence>
<dbReference type="RefSeq" id="WP_115089911.1">
    <property type="nucleotide sequence ID" value="NZ_CP068107.1"/>
</dbReference>
<name>A0A378RKG3_MYROD</name>
<evidence type="ECO:0000313" key="1">
    <source>
        <dbReference type="EMBL" id="STZ26849.1"/>
    </source>
</evidence>
<dbReference type="Proteomes" id="UP000255024">
    <property type="component" value="Unassembled WGS sequence"/>
</dbReference>
<gene>
    <name evidence="1" type="ORF">NCTC11179_00376</name>
</gene>
<keyword evidence="2" id="KW-1185">Reference proteome</keyword>
<dbReference type="AlphaFoldDB" id="A0A378RKG3"/>